<feature type="domain" description="NAD(P)-binding" evidence="1">
    <location>
        <begin position="8"/>
        <end position="100"/>
    </location>
</feature>
<dbReference type="Pfam" id="PF13460">
    <property type="entry name" value="NAD_binding_10"/>
    <property type="match status" value="1"/>
</dbReference>
<evidence type="ECO:0000313" key="3">
    <source>
        <dbReference type="Proteomes" id="UP000292881"/>
    </source>
</evidence>
<dbReference type="InterPro" id="IPR016040">
    <property type="entry name" value="NAD(P)-bd_dom"/>
</dbReference>
<organism evidence="2 3">
    <name type="scientific">Agromyces binzhouensis</name>
    <dbReference type="NCBI Taxonomy" id="1817495"/>
    <lineage>
        <taxon>Bacteria</taxon>
        <taxon>Bacillati</taxon>
        <taxon>Actinomycetota</taxon>
        <taxon>Actinomycetes</taxon>
        <taxon>Micrococcales</taxon>
        <taxon>Microbacteriaceae</taxon>
        <taxon>Agromyces</taxon>
    </lineage>
</organism>
<feature type="non-terminal residue" evidence="2">
    <location>
        <position position="101"/>
    </location>
</feature>
<gene>
    <name evidence="2" type="ORF">ESO86_17500</name>
</gene>
<dbReference type="AlphaFoldDB" id="A0A4Q2J7J9"/>
<dbReference type="Proteomes" id="UP000292881">
    <property type="component" value="Unassembled WGS sequence"/>
</dbReference>
<evidence type="ECO:0000259" key="1">
    <source>
        <dbReference type="Pfam" id="PF13460"/>
    </source>
</evidence>
<evidence type="ECO:0000313" key="2">
    <source>
        <dbReference type="EMBL" id="RXZ39973.1"/>
    </source>
</evidence>
<proteinExistence type="predicted"/>
<dbReference type="RefSeq" id="WP_165308330.1">
    <property type="nucleotide sequence ID" value="NZ_SDPL01000662.1"/>
</dbReference>
<comment type="caution">
    <text evidence="2">The sequence shown here is derived from an EMBL/GenBank/DDBJ whole genome shotgun (WGS) entry which is preliminary data.</text>
</comment>
<dbReference type="InterPro" id="IPR036291">
    <property type="entry name" value="NAD(P)-bd_dom_sf"/>
</dbReference>
<sequence>MAKVLVIGGHGRVALQLARILADRGDEVDSVIRNPEHAAEVGATGANPVVADVEALDVAGLAELIAGHDAVVWSAGAGGGDPARTRAVDHDAAVRSMDAAA</sequence>
<dbReference type="PANTHER" id="PTHR15020:SF50">
    <property type="entry name" value="UPF0659 PROTEIN YMR090W"/>
    <property type="match status" value="1"/>
</dbReference>
<protein>
    <submittedName>
        <fullName evidence="2">NAD-dependent dehydratase</fullName>
    </submittedName>
</protein>
<reference evidence="2 3" key="1">
    <citation type="submission" date="2019-01" db="EMBL/GenBank/DDBJ databases">
        <authorList>
            <person name="Li J."/>
        </authorList>
    </citation>
    <scope>NUCLEOTIDE SEQUENCE [LARGE SCALE GENOMIC DNA]</scope>
    <source>
        <strain evidence="2 3">CGMCC 4.7180</strain>
    </source>
</reference>
<dbReference type="Gene3D" id="3.40.50.720">
    <property type="entry name" value="NAD(P)-binding Rossmann-like Domain"/>
    <property type="match status" value="1"/>
</dbReference>
<dbReference type="PANTHER" id="PTHR15020">
    <property type="entry name" value="FLAVIN REDUCTASE-RELATED"/>
    <property type="match status" value="1"/>
</dbReference>
<dbReference type="EMBL" id="SDPL01000662">
    <property type="protein sequence ID" value="RXZ39973.1"/>
    <property type="molecule type" value="Genomic_DNA"/>
</dbReference>
<name>A0A4Q2J7J9_9MICO</name>
<dbReference type="SUPFAM" id="SSF51735">
    <property type="entry name" value="NAD(P)-binding Rossmann-fold domains"/>
    <property type="match status" value="1"/>
</dbReference>
<accession>A0A4Q2J7J9</accession>
<keyword evidence="3" id="KW-1185">Reference proteome</keyword>